<name>I0J3E3_ARAHH</name>
<dbReference type="GO" id="GO:0005634">
    <property type="term" value="C:nucleus"/>
    <property type="evidence" value="ECO:0007669"/>
    <property type="project" value="UniProtKB-SubCell"/>
</dbReference>
<dbReference type="InterPro" id="IPR045104">
    <property type="entry name" value="Alfin"/>
</dbReference>
<comment type="similarity">
    <text evidence="1">Belongs to the Alfin family.</text>
</comment>
<dbReference type="Pfam" id="PF12165">
    <property type="entry name" value="Alfin"/>
    <property type="match status" value="2"/>
</dbReference>
<dbReference type="GO" id="GO:0042393">
    <property type="term" value="F:histone binding"/>
    <property type="evidence" value="ECO:0007669"/>
    <property type="project" value="UniProtKB-UniRule"/>
</dbReference>
<dbReference type="EMBL" id="HE601750">
    <property type="protein sequence ID" value="CCD74503.1"/>
    <property type="molecule type" value="Genomic_DNA"/>
</dbReference>
<reference evidence="3" key="1">
    <citation type="journal article" date="2013" name="New Phytol.">
        <title>Plant Defensin type 1 (PDF1): protein promiscuity and expression variation within the Arabidopsis genus shed light on zinc tolerance acquisition in Arabidopsis halleri.</title>
        <authorList>
            <person name="Shahzad Z."/>
            <person name="Ranwez V."/>
            <person name="Fizames C."/>
            <person name="Marques L."/>
            <person name="Le Martret B."/>
            <person name="Alassimone J."/>
            <person name="Gode C."/>
            <person name="Lacombe E."/>
            <person name="Castillo T."/>
            <person name="Saumitou-Laprade P."/>
            <person name="Berthomieu P."/>
            <person name="Gosti F."/>
        </authorList>
    </citation>
    <scope>NUCLEOTIDE SEQUENCE</scope>
    <source>
        <tissue evidence="3">Leaves</tissue>
    </source>
</reference>
<keyword evidence="1" id="KW-0863">Zinc-finger</keyword>
<keyword evidence="1" id="KW-0805">Transcription regulation</keyword>
<feature type="domain" description="Alfin N-terminal" evidence="2">
    <location>
        <begin position="46"/>
        <end position="74"/>
    </location>
</feature>
<dbReference type="GO" id="GO:0006355">
    <property type="term" value="P:regulation of DNA-templated transcription"/>
    <property type="evidence" value="ECO:0007669"/>
    <property type="project" value="UniProtKB-UniRule"/>
</dbReference>
<keyword evidence="1" id="KW-0804">Transcription</keyword>
<comment type="function">
    <text evidence="1">Histone-binding component that specifically recognizes H3 tails trimethylated on 'Lys-4' (H3K4me3), which mark transcription start sites of virtually all active genes.</text>
</comment>
<comment type="subunit">
    <text evidence="1">Interacts with H3K4me3 and to a lesser extent with H3K4me2.</text>
</comment>
<comment type="domain">
    <text evidence="1">The PHD-type zinc finger mediates the binding to H3K4me3.</text>
</comment>
<protein>
    <recommendedName>
        <fullName evidence="1">PHD finger protein ALFIN-LIKE</fullName>
    </recommendedName>
</protein>
<sequence length="127" mass="14563">MAAAAVSSNPRNVEEIFKDYSARRAALLRALTKDVDDFYSQCDAFAVHSDCWLLSVSFYFGARLSPNESLLFFQDCDLEKDRQLAYLMECNKLLLQQFSQIHPPGYPKVQNETTNTTTRLKSRSIRI</sequence>
<evidence type="ECO:0000259" key="2">
    <source>
        <dbReference type="Pfam" id="PF12165"/>
    </source>
</evidence>
<dbReference type="PANTHER" id="PTHR12321">
    <property type="entry name" value="CPG BINDING PROTEIN"/>
    <property type="match status" value="1"/>
</dbReference>
<dbReference type="GO" id="GO:0000976">
    <property type="term" value="F:transcription cis-regulatory region binding"/>
    <property type="evidence" value="ECO:0007669"/>
    <property type="project" value="TreeGrafter"/>
</dbReference>
<evidence type="ECO:0000313" key="3">
    <source>
        <dbReference type="EMBL" id="CCD74503.1"/>
    </source>
</evidence>
<comment type="subcellular location">
    <subcellularLocation>
        <location evidence="1">Nucleus</location>
    </subcellularLocation>
</comment>
<accession>I0J3E3</accession>
<keyword evidence="1" id="KW-0539">Nucleus</keyword>
<dbReference type="AlphaFoldDB" id="I0J3E3"/>
<dbReference type="GO" id="GO:0008270">
    <property type="term" value="F:zinc ion binding"/>
    <property type="evidence" value="ECO:0007669"/>
    <property type="project" value="UniProtKB-KW"/>
</dbReference>
<keyword evidence="1" id="KW-0156">Chromatin regulator</keyword>
<keyword evidence="1" id="KW-0479">Metal-binding</keyword>
<dbReference type="InterPro" id="IPR021998">
    <property type="entry name" value="Alfin_N"/>
</dbReference>
<evidence type="ECO:0000256" key="1">
    <source>
        <dbReference type="RuleBase" id="RU369089"/>
    </source>
</evidence>
<organism evidence="3">
    <name type="scientific">Arabidopsis halleri subsp. halleri</name>
    <name type="common">Arabis halleri</name>
    <dbReference type="NCBI Taxonomy" id="81971"/>
    <lineage>
        <taxon>Eukaryota</taxon>
        <taxon>Viridiplantae</taxon>
        <taxon>Streptophyta</taxon>
        <taxon>Embryophyta</taxon>
        <taxon>Tracheophyta</taxon>
        <taxon>Spermatophyta</taxon>
        <taxon>Magnoliopsida</taxon>
        <taxon>eudicotyledons</taxon>
        <taxon>Gunneridae</taxon>
        <taxon>Pentapetalae</taxon>
        <taxon>rosids</taxon>
        <taxon>malvids</taxon>
        <taxon>Brassicales</taxon>
        <taxon>Brassicaceae</taxon>
        <taxon>Camelineae</taxon>
        <taxon>Arabidopsis</taxon>
    </lineage>
</organism>
<dbReference type="GO" id="GO:0006325">
    <property type="term" value="P:chromatin organization"/>
    <property type="evidence" value="ECO:0007669"/>
    <property type="project" value="UniProtKB-UniRule"/>
</dbReference>
<keyword evidence="1" id="KW-0862">Zinc</keyword>
<feature type="domain" description="Alfin N-terminal" evidence="2">
    <location>
        <begin position="13"/>
        <end position="43"/>
    </location>
</feature>
<proteinExistence type="inferred from homology"/>
<dbReference type="PANTHER" id="PTHR12321:SF122">
    <property type="entry name" value="PHD FINGER PROTEIN ALFIN-LIKE 2"/>
    <property type="match status" value="1"/>
</dbReference>
<dbReference type="GO" id="GO:0003712">
    <property type="term" value="F:transcription coregulator activity"/>
    <property type="evidence" value="ECO:0007669"/>
    <property type="project" value="TreeGrafter"/>
</dbReference>